<gene>
    <name evidence="1" type="ORF">ACCO45_011660</name>
</gene>
<evidence type="ECO:0000313" key="1">
    <source>
        <dbReference type="EMBL" id="KAL3953704.1"/>
    </source>
</evidence>
<organism evidence="1 2">
    <name type="scientific">Purpureocillium lilacinum</name>
    <name type="common">Paecilomyces lilacinus</name>
    <dbReference type="NCBI Taxonomy" id="33203"/>
    <lineage>
        <taxon>Eukaryota</taxon>
        <taxon>Fungi</taxon>
        <taxon>Dikarya</taxon>
        <taxon>Ascomycota</taxon>
        <taxon>Pezizomycotina</taxon>
        <taxon>Sordariomycetes</taxon>
        <taxon>Hypocreomycetidae</taxon>
        <taxon>Hypocreales</taxon>
        <taxon>Ophiocordycipitaceae</taxon>
        <taxon>Purpureocillium</taxon>
    </lineage>
</organism>
<dbReference type="Proteomes" id="UP001638806">
    <property type="component" value="Unassembled WGS sequence"/>
</dbReference>
<name>A0ACC4DBQ7_PURLI</name>
<sequence length="193" mass="20047">MHSPVATPRRAPAATHALRSRCSAPHAGDASGPCASPAVTRALPPVRGAHLPRIPRGGPPQPCSADHCGPWGFRVALADIVAKDKPRSAPGVHGRAYGAARDVHPTDGPLLHLRATAARAQKRHCTTLLGHRGTSSTEPGLSSPITAFEGSAQHTLSAGDRGLYSRSSSQRLSHFLRSTGMAARCGFSLLMAA</sequence>
<keyword evidence="2" id="KW-1185">Reference proteome</keyword>
<dbReference type="EMBL" id="JBGNUJ010000011">
    <property type="protein sequence ID" value="KAL3953704.1"/>
    <property type="molecule type" value="Genomic_DNA"/>
</dbReference>
<evidence type="ECO:0000313" key="2">
    <source>
        <dbReference type="Proteomes" id="UP001638806"/>
    </source>
</evidence>
<protein>
    <submittedName>
        <fullName evidence="1">Uncharacterized protein</fullName>
    </submittedName>
</protein>
<reference evidence="1" key="1">
    <citation type="submission" date="2024-12" db="EMBL/GenBank/DDBJ databases">
        <title>Comparative genomics and development of molecular markers within Purpureocillium lilacinum and among Purpureocillium species.</title>
        <authorList>
            <person name="Yeh Z.-Y."/>
            <person name="Ni N.-T."/>
            <person name="Lo P.-H."/>
            <person name="Mushyakhwo K."/>
            <person name="Lin C.-F."/>
            <person name="Nai Y.-S."/>
        </authorList>
    </citation>
    <scope>NUCLEOTIDE SEQUENCE</scope>
    <source>
        <strain evidence="1">NCHU-NPUST-175</strain>
    </source>
</reference>
<proteinExistence type="predicted"/>
<accession>A0ACC4DBQ7</accession>
<comment type="caution">
    <text evidence="1">The sequence shown here is derived from an EMBL/GenBank/DDBJ whole genome shotgun (WGS) entry which is preliminary data.</text>
</comment>